<proteinExistence type="predicted"/>
<reference evidence="2" key="1">
    <citation type="journal article" date="2019" name="Int. J. Syst. Evol. Microbiol.">
        <title>The Global Catalogue of Microorganisms (GCM) 10K type strain sequencing project: providing services to taxonomists for standard genome sequencing and annotation.</title>
        <authorList>
            <consortium name="The Broad Institute Genomics Platform"/>
            <consortium name="The Broad Institute Genome Sequencing Center for Infectious Disease"/>
            <person name="Wu L."/>
            <person name="Ma J."/>
        </authorList>
    </citation>
    <scope>NUCLEOTIDE SEQUENCE [LARGE SCALE GENOMIC DNA]</scope>
    <source>
        <strain evidence="2">JCM 3325</strain>
    </source>
</reference>
<name>A0ABN3INM4_9ACTN</name>
<sequence>MAPSEMRYALLAGLAWRLWTGSLGCRLEFPKCAEPVLYVRCGDGRWEPVVAVDCGHAWLLVWRGAEVDAAALDEAARVIAVAAA</sequence>
<dbReference type="Proteomes" id="UP001501231">
    <property type="component" value="Unassembled WGS sequence"/>
</dbReference>
<dbReference type="EMBL" id="BAAARW010000005">
    <property type="protein sequence ID" value="GAA2408452.1"/>
    <property type="molecule type" value="Genomic_DNA"/>
</dbReference>
<comment type="caution">
    <text evidence="1">The sequence shown here is derived from an EMBL/GenBank/DDBJ whole genome shotgun (WGS) entry which is preliminary data.</text>
</comment>
<gene>
    <name evidence="1" type="ORF">GCM10010191_16240</name>
</gene>
<evidence type="ECO:0000313" key="2">
    <source>
        <dbReference type="Proteomes" id="UP001501231"/>
    </source>
</evidence>
<evidence type="ECO:0000313" key="1">
    <source>
        <dbReference type="EMBL" id="GAA2408452.1"/>
    </source>
</evidence>
<accession>A0ABN3INM4</accession>
<protein>
    <submittedName>
        <fullName evidence="1">Uncharacterized protein</fullName>
    </submittedName>
</protein>
<keyword evidence="2" id="KW-1185">Reference proteome</keyword>
<dbReference type="RefSeq" id="WP_344587970.1">
    <property type="nucleotide sequence ID" value="NZ_BAAARW010000005.1"/>
</dbReference>
<organism evidence="1 2">
    <name type="scientific">Actinomadura vinacea</name>
    <dbReference type="NCBI Taxonomy" id="115336"/>
    <lineage>
        <taxon>Bacteria</taxon>
        <taxon>Bacillati</taxon>
        <taxon>Actinomycetota</taxon>
        <taxon>Actinomycetes</taxon>
        <taxon>Streptosporangiales</taxon>
        <taxon>Thermomonosporaceae</taxon>
        <taxon>Actinomadura</taxon>
    </lineage>
</organism>